<dbReference type="InterPro" id="IPR029058">
    <property type="entry name" value="AB_hydrolase_fold"/>
</dbReference>
<evidence type="ECO:0000313" key="1">
    <source>
        <dbReference type="EMBL" id="EPX87468.1"/>
    </source>
</evidence>
<dbReference type="PATRIC" id="fig|1123069.3.peg.504"/>
<accession>S9R649</accession>
<sequence>MPEPAPLWPLFDALAGLPLCLLRGANSDLLSPGTFAAMQARRPDAIAAEVADRGHVPFLDEPESLAALGRWLDLCRRGGGA</sequence>
<organism evidence="1 2">
    <name type="scientific">Rubellimicrobium thermophilum DSM 16684</name>
    <dbReference type="NCBI Taxonomy" id="1123069"/>
    <lineage>
        <taxon>Bacteria</taxon>
        <taxon>Pseudomonadati</taxon>
        <taxon>Pseudomonadota</taxon>
        <taxon>Alphaproteobacteria</taxon>
        <taxon>Rhodobacterales</taxon>
        <taxon>Roseobacteraceae</taxon>
        <taxon>Rubellimicrobium</taxon>
    </lineage>
</organism>
<dbReference type="Proteomes" id="UP000015346">
    <property type="component" value="Unassembled WGS sequence"/>
</dbReference>
<keyword evidence="1" id="KW-0378">Hydrolase</keyword>
<protein>
    <submittedName>
        <fullName evidence="1">Alpha/beta hydrolase family</fullName>
    </submittedName>
</protein>
<dbReference type="HOGENOM" id="CLU_2571749_0_0_5"/>
<dbReference type="GO" id="GO:0016787">
    <property type="term" value="F:hydrolase activity"/>
    <property type="evidence" value="ECO:0007669"/>
    <property type="project" value="UniProtKB-KW"/>
</dbReference>
<comment type="caution">
    <text evidence="1">The sequence shown here is derived from an EMBL/GenBank/DDBJ whole genome shotgun (WGS) entry which is preliminary data.</text>
</comment>
<proteinExistence type="predicted"/>
<gene>
    <name evidence="1" type="ORF">ruthe_00538</name>
</gene>
<dbReference type="Gene3D" id="3.40.50.1820">
    <property type="entry name" value="alpha/beta hydrolase"/>
    <property type="match status" value="1"/>
</dbReference>
<name>S9R649_9RHOB</name>
<dbReference type="SUPFAM" id="SSF53474">
    <property type="entry name" value="alpha/beta-Hydrolases"/>
    <property type="match status" value="1"/>
</dbReference>
<reference evidence="1 2" key="1">
    <citation type="journal article" date="2013" name="Stand. Genomic Sci.">
        <title>Genome sequence of the reddish-pigmented Rubellimicrobium thermophilum type strain (DSM 16684(T)), a member of the Roseobacter clade.</title>
        <authorList>
            <person name="Fiebig A."/>
            <person name="Riedel T."/>
            <person name="Gronow S."/>
            <person name="Petersen J."/>
            <person name="Klenk H.P."/>
            <person name="Goker M."/>
        </authorList>
    </citation>
    <scope>NUCLEOTIDE SEQUENCE [LARGE SCALE GENOMIC DNA]</scope>
    <source>
        <strain evidence="1 2">DSM 16684</strain>
    </source>
</reference>
<keyword evidence="2" id="KW-1185">Reference proteome</keyword>
<evidence type="ECO:0000313" key="2">
    <source>
        <dbReference type="Proteomes" id="UP000015346"/>
    </source>
</evidence>
<dbReference type="EMBL" id="AOLV01000007">
    <property type="protein sequence ID" value="EPX87468.1"/>
    <property type="molecule type" value="Genomic_DNA"/>
</dbReference>
<dbReference type="AlphaFoldDB" id="S9R649"/>
<dbReference type="STRING" id="1123069.ruthe_00538"/>